<evidence type="ECO:0000256" key="1">
    <source>
        <dbReference type="ARBA" id="ARBA00005254"/>
    </source>
</evidence>
<comment type="similarity">
    <text evidence="1 5">Belongs to the enoyl-CoA hydratase/isomerase family.</text>
</comment>
<dbReference type="AlphaFoldDB" id="A0A1M4SRY2"/>
<reference evidence="7" key="1">
    <citation type="submission" date="2016-11" db="EMBL/GenBank/DDBJ databases">
        <authorList>
            <person name="Varghese N."/>
            <person name="Submissions S."/>
        </authorList>
    </citation>
    <scope>NUCLEOTIDE SEQUENCE [LARGE SCALE GENOMIC DNA]</scope>
    <source>
        <strain evidence="7">DSM 17539</strain>
    </source>
</reference>
<protein>
    <submittedName>
        <fullName evidence="6">6-phosphogluconolactonase, cycloisomerase 2 family</fullName>
    </submittedName>
</protein>
<evidence type="ECO:0000313" key="6">
    <source>
        <dbReference type="EMBL" id="SHE34921.1"/>
    </source>
</evidence>
<dbReference type="Gene3D" id="3.90.226.10">
    <property type="entry name" value="2-enoyl-CoA Hydratase, Chain A, domain 1"/>
    <property type="match status" value="1"/>
</dbReference>
<dbReference type="InterPro" id="IPR019405">
    <property type="entry name" value="Lactonase_7-beta_prop"/>
</dbReference>
<dbReference type="InterPro" id="IPR015943">
    <property type="entry name" value="WD40/YVTN_repeat-like_dom_sf"/>
</dbReference>
<dbReference type="Proteomes" id="UP000184406">
    <property type="component" value="Unassembled WGS sequence"/>
</dbReference>
<name>A0A1M4SRY2_9FLAO</name>
<evidence type="ECO:0000256" key="4">
    <source>
        <dbReference type="ARBA" id="ARBA00023239"/>
    </source>
</evidence>
<keyword evidence="6" id="KW-0413">Isomerase</keyword>
<dbReference type="EMBL" id="FQUX01000001">
    <property type="protein sequence ID" value="SHE34921.1"/>
    <property type="molecule type" value="Genomic_DNA"/>
</dbReference>
<evidence type="ECO:0000256" key="3">
    <source>
        <dbReference type="ARBA" id="ARBA00022526"/>
    </source>
</evidence>
<dbReference type="GO" id="GO:0006006">
    <property type="term" value="P:glucose metabolic process"/>
    <property type="evidence" value="ECO:0007669"/>
    <property type="project" value="UniProtKB-KW"/>
</dbReference>
<dbReference type="Pfam" id="PF10282">
    <property type="entry name" value="Lactonase"/>
    <property type="match status" value="1"/>
</dbReference>
<evidence type="ECO:0000313" key="7">
    <source>
        <dbReference type="Proteomes" id="UP000184406"/>
    </source>
</evidence>
<organism evidence="6 7">
    <name type="scientific">Arenibacter palladensis</name>
    <dbReference type="NCBI Taxonomy" id="237373"/>
    <lineage>
        <taxon>Bacteria</taxon>
        <taxon>Pseudomonadati</taxon>
        <taxon>Bacteroidota</taxon>
        <taxon>Flavobacteriia</taxon>
        <taxon>Flavobacteriales</taxon>
        <taxon>Flavobacteriaceae</taxon>
        <taxon>Arenibacter</taxon>
    </lineage>
</organism>
<dbReference type="GO" id="GO:0005829">
    <property type="term" value="C:cytosol"/>
    <property type="evidence" value="ECO:0007669"/>
    <property type="project" value="TreeGrafter"/>
</dbReference>
<dbReference type="Gene3D" id="2.130.10.10">
    <property type="entry name" value="YVTN repeat-like/Quinoprotein amine dehydrogenase"/>
    <property type="match status" value="1"/>
</dbReference>
<keyword evidence="3" id="KW-0119">Carbohydrate metabolism</keyword>
<dbReference type="Pfam" id="PF00378">
    <property type="entry name" value="ECH_1"/>
    <property type="match status" value="1"/>
</dbReference>
<evidence type="ECO:0000256" key="2">
    <source>
        <dbReference type="ARBA" id="ARBA00005564"/>
    </source>
</evidence>
<gene>
    <name evidence="6" type="ORF">SAMN03080594_1017</name>
</gene>
<keyword evidence="7" id="KW-1185">Reference proteome</keyword>
<keyword evidence="4" id="KW-0456">Lyase</keyword>
<dbReference type="PANTHER" id="PTHR30344:SF1">
    <property type="entry name" value="6-PHOSPHOGLUCONOLACTONASE"/>
    <property type="match status" value="1"/>
</dbReference>
<dbReference type="OrthoDB" id="9790815at2"/>
<dbReference type="SUPFAM" id="SSF51004">
    <property type="entry name" value="C-terminal (heme d1) domain of cytochrome cd1-nitrite reductase"/>
    <property type="match status" value="1"/>
</dbReference>
<dbReference type="GO" id="GO:0017057">
    <property type="term" value="F:6-phosphogluconolactonase activity"/>
    <property type="evidence" value="ECO:0007669"/>
    <property type="project" value="TreeGrafter"/>
</dbReference>
<evidence type="ECO:0000256" key="5">
    <source>
        <dbReference type="RuleBase" id="RU003707"/>
    </source>
</evidence>
<dbReference type="FunFam" id="3.90.226.10:FF:000009">
    <property type="entry name" value="Carnitinyl-CoA dehydratase"/>
    <property type="match status" value="1"/>
</dbReference>
<sequence>MDSKYKNINLSIENKVAILKFNRPEQLNAMNRQMMDEIIDGIVTINNNEYVKVAVITGSGRAFMAGADIKEYGSQTEEQFRSFQERGIALYEAIENAPKPWIAAVNGFALGGGFEIALSCDLILASDSAKMGLPEVFLSLIPGGGGTQRLIQKIGVNRVREMLYLGAQYSSEQLHTWGIVNQIVAEGEFDVAVMQYAEKLSRRSPSAIKQLKRLVQLSLTSLSFDQKIEEEAKAVTELFYGLEAKKAIQDFIQKNMKAALLILFIGSYTEYPIPGFGGIGHGVYTVQLNTETGELRTLHTMMARNPSYLVVSDDHQFLYCVNELDESETPKVGAYKINADYSLQFLNEQPIAGGYPCHIKTFGNNVLVACYATGNIHQFPVDASGKLGPAVQQYSHVGSSINSERQEAPHAHQIAVHPNGRDVYVCDLGIDIIKAYHFKGKNLVPNDIKDCKISKGSGPRHMVFDAAGNLGYVNNELTGTVSVLKRKEGSFDEEEIYSALPNDYIDLPSGSAIRIHPNGQFLYVANRKLEAISIFRIVKDKLEPIECQYTKGEELREFNITPDGNWLIACHQNSHDTVVYQIKEDGRLQERYRTKEILSPSCVVFNN</sequence>
<dbReference type="InterPro" id="IPR029045">
    <property type="entry name" value="ClpP/crotonase-like_dom_sf"/>
</dbReference>
<dbReference type="InterPro" id="IPR050282">
    <property type="entry name" value="Cycloisomerase_2"/>
</dbReference>
<dbReference type="PROSITE" id="PS00166">
    <property type="entry name" value="ENOYL_COA_HYDRATASE"/>
    <property type="match status" value="1"/>
</dbReference>
<proteinExistence type="inferred from homology"/>
<dbReference type="InterPro" id="IPR011048">
    <property type="entry name" value="Haem_d1_sf"/>
</dbReference>
<dbReference type="InterPro" id="IPR001753">
    <property type="entry name" value="Enoyl-CoA_hydra/iso"/>
</dbReference>
<dbReference type="PANTHER" id="PTHR30344">
    <property type="entry name" value="6-PHOSPHOGLUCONOLACTONASE-RELATED"/>
    <property type="match status" value="1"/>
</dbReference>
<dbReference type="GO" id="GO:0016829">
    <property type="term" value="F:lyase activity"/>
    <property type="evidence" value="ECO:0007669"/>
    <property type="project" value="UniProtKB-KW"/>
</dbReference>
<dbReference type="CDD" id="cd06558">
    <property type="entry name" value="crotonase-like"/>
    <property type="match status" value="1"/>
</dbReference>
<dbReference type="InterPro" id="IPR018376">
    <property type="entry name" value="Enoyl-CoA_hyd/isom_CS"/>
</dbReference>
<dbReference type="RefSeq" id="WP_072859731.1">
    <property type="nucleotide sequence ID" value="NZ_FQUX01000001.1"/>
</dbReference>
<dbReference type="SUPFAM" id="SSF52096">
    <property type="entry name" value="ClpP/crotonase"/>
    <property type="match status" value="1"/>
</dbReference>
<keyword evidence="3" id="KW-0313">Glucose metabolism</keyword>
<comment type="similarity">
    <text evidence="2">Belongs to the cycloisomerase 2 family.</text>
</comment>
<accession>A0A1M4SRY2</accession>
<dbReference type="GO" id="GO:0016853">
    <property type="term" value="F:isomerase activity"/>
    <property type="evidence" value="ECO:0007669"/>
    <property type="project" value="UniProtKB-KW"/>
</dbReference>